<sequence length="120" mass="13982">MKISSISFKEPPVYHDFPPLYEGLGLPELSSFIQQRFEFTYTLGKVERIGLGCIRFYKRQGNFEVHIPDKLPGMGPIKLRKLNSLLLEEAKTAFIENIESGPEKRKVYYAEFRRPRKDAE</sequence>
<dbReference type="Proteomes" id="UP000214618">
    <property type="component" value="Chromosome"/>
</dbReference>
<protein>
    <submittedName>
        <fullName evidence="1">Uncharacterized protein</fullName>
    </submittedName>
</protein>
<gene>
    <name evidence="1" type="ORF">BS1321_15920</name>
</gene>
<evidence type="ECO:0000313" key="2">
    <source>
        <dbReference type="Proteomes" id="UP000214618"/>
    </source>
</evidence>
<dbReference type="AlphaFoldDB" id="A0A223EJI2"/>
<dbReference type="GeneID" id="56474248"/>
<evidence type="ECO:0000313" key="1">
    <source>
        <dbReference type="EMBL" id="ASS95265.1"/>
    </source>
</evidence>
<dbReference type="EMBL" id="CP017704">
    <property type="protein sequence ID" value="ASS95265.1"/>
    <property type="molecule type" value="Genomic_DNA"/>
</dbReference>
<dbReference type="OrthoDB" id="2910125at2"/>
<accession>A0A223EJI2</accession>
<proteinExistence type="predicted"/>
<reference evidence="1 2" key="1">
    <citation type="submission" date="2016-10" db="EMBL/GenBank/DDBJ databases">
        <title>The whole genome sequencing and assembly of Bacillus simplex DSM 1321 strain.</title>
        <authorList>
            <person name="Park M.-K."/>
            <person name="Lee Y.-J."/>
            <person name="Yi H."/>
            <person name="Bahn Y.-S."/>
            <person name="Kim J.F."/>
            <person name="Lee D.-W."/>
        </authorList>
    </citation>
    <scope>NUCLEOTIDE SEQUENCE [LARGE SCALE GENOMIC DNA]</scope>
    <source>
        <strain evidence="1 2">DSM 1321</strain>
    </source>
</reference>
<dbReference type="RefSeq" id="WP_063236161.1">
    <property type="nucleotide sequence ID" value="NZ_BCVO01000039.1"/>
</dbReference>
<organism evidence="1 2">
    <name type="scientific">Peribacillus simplex NBRC 15720 = DSM 1321</name>
    <dbReference type="NCBI Taxonomy" id="1349754"/>
    <lineage>
        <taxon>Bacteria</taxon>
        <taxon>Bacillati</taxon>
        <taxon>Bacillota</taxon>
        <taxon>Bacilli</taxon>
        <taxon>Bacillales</taxon>
        <taxon>Bacillaceae</taxon>
        <taxon>Peribacillus</taxon>
    </lineage>
</organism>
<name>A0A223EJI2_9BACI</name>